<dbReference type="GO" id="GO:0009055">
    <property type="term" value="F:electron transfer activity"/>
    <property type="evidence" value="ECO:0007669"/>
    <property type="project" value="InterPro"/>
</dbReference>
<feature type="transmembrane region" description="Helical" evidence="1">
    <location>
        <begin position="31"/>
        <end position="49"/>
    </location>
</feature>
<dbReference type="AlphaFoldDB" id="S2DTK6"/>
<dbReference type="InterPro" id="IPR036909">
    <property type="entry name" value="Cyt_c-like_dom_sf"/>
</dbReference>
<protein>
    <recommendedName>
        <fullName evidence="2">Cytochrome C Planctomycete-type domain-containing protein</fullName>
    </recommendedName>
</protein>
<dbReference type="GO" id="GO:0020037">
    <property type="term" value="F:heme binding"/>
    <property type="evidence" value="ECO:0007669"/>
    <property type="project" value="InterPro"/>
</dbReference>
<name>S2DTK6_INDAL</name>
<gene>
    <name evidence="3" type="ORF">A33Q_0039</name>
</gene>
<dbReference type="InterPro" id="IPR011429">
    <property type="entry name" value="Cyt_c_Planctomycete-type"/>
</dbReference>
<dbReference type="EMBL" id="ALWO02000002">
    <property type="protein sequence ID" value="EPA00566.1"/>
    <property type="molecule type" value="Genomic_DNA"/>
</dbReference>
<dbReference type="Pfam" id="PF13287">
    <property type="entry name" value="Fn3_assoc"/>
    <property type="match status" value="1"/>
</dbReference>
<dbReference type="Pfam" id="PF07635">
    <property type="entry name" value="PSCyt1"/>
    <property type="match status" value="1"/>
</dbReference>
<reference evidence="3 4" key="1">
    <citation type="journal article" date="2013" name="Genome Announc.">
        <title>Draft Genome Sequence of Indibacter alkaliphilus Strain LW1T, Isolated from Lonar Lake, a Haloalkaline Lake in the Buldana District of Maharashtra, India.</title>
        <authorList>
            <person name="Singh A."/>
            <person name="Kumar Jangir P."/>
            <person name="Sharma R."/>
            <person name="Singh A."/>
            <person name="Kumar Pinnaka A."/>
            <person name="Shivaji S."/>
        </authorList>
    </citation>
    <scope>NUCLEOTIDE SEQUENCE [LARGE SCALE GENOMIC DNA]</scope>
    <source>
        <strain evidence="4">CCUG 57479 / KCTC 22604 / LW1</strain>
    </source>
</reference>
<feature type="domain" description="Cytochrome C Planctomycete-type" evidence="2">
    <location>
        <begin position="119"/>
        <end position="178"/>
    </location>
</feature>
<evidence type="ECO:0000313" key="3">
    <source>
        <dbReference type="EMBL" id="EPA00566.1"/>
    </source>
</evidence>
<accession>S2DTK6</accession>
<evidence type="ECO:0000256" key="1">
    <source>
        <dbReference type="SAM" id="Phobius"/>
    </source>
</evidence>
<evidence type="ECO:0000259" key="2">
    <source>
        <dbReference type="Pfam" id="PF07635"/>
    </source>
</evidence>
<evidence type="ECO:0000313" key="4">
    <source>
        <dbReference type="Proteomes" id="UP000006073"/>
    </source>
</evidence>
<dbReference type="Proteomes" id="UP000006073">
    <property type="component" value="Unassembled WGS sequence"/>
</dbReference>
<feature type="transmembrane region" description="Helical" evidence="1">
    <location>
        <begin position="56"/>
        <end position="77"/>
    </location>
</feature>
<dbReference type="STRING" id="1189612.A33Q_0039"/>
<keyword evidence="1" id="KW-0812">Transmembrane</keyword>
<dbReference type="SUPFAM" id="SSF46626">
    <property type="entry name" value="Cytochrome c"/>
    <property type="match status" value="1"/>
</dbReference>
<keyword evidence="1" id="KW-0472">Membrane</keyword>
<dbReference type="PANTHER" id="PTHR35889:SF3">
    <property type="entry name" value="F-BOX DOMAIN-CONTAINING PROTEIN"/>
    <property type="match status" value="1"/>
</dbReference>
<dbReference type="Gene3D" id="3.80.10.10">
    <property type="entry name" value="Ribonuclease Inhibitor"/>
    <property type="match status" value="1"/>
</dbReference>
<keyword evidence="1" id="KW-1133">Transmembrane helix</keyword>
<dbReference type="eggNOG" id="COG4244">
    <property type="taxonomic scope" value="Bacteria"/>
</dbReference>
<comment type="caution">
    <text evidence="3">The sequence shown here is derived from an EMBL/GenBank/DDBJ whole genome shotgun (WGS) entry which is preliminary data.</text>
</comment>
<dbReference type="InterPro" id="IPR026876">
    <property type="entry name" value="Fn3_assoc_repeat"/>
</dbReference>
<dbReference type="SUPFAM" id="SSF52047">
    <property type="entry name" value="RNI-like"/>
    <property type="match status" value="1"/>
</dbReference>
<organism evidence="3 4">
    <name type="scientific">Indibacter alkaliphilus (strain CCUG 57479 / KCTC 22604 / LW1)</name>
    <dbReference type="NCBI Taxonomy" id="1189612"/>
    <lineage>
        <taxon>Bacteria</taxon>
        <taxon>Pseudomonadati</taxon>
        <taxon>Bacteroidota</taxon>
        <taxon>Cytophagia</taxon>
        <taxon>Cytophagales</taxon>
        <taxon>Cyclobacteriaceae</taxon>
    </lineage>
</organism>
<dbReference type="InterPro" id="IPR032675">
    <property type="entry name" value="LRR_dom_sf"/>
</dbReference>
<keyword evidence="4" id="KW-1185">Reference proteome</keyword>
<sequence length="634" mass="71595">MLIALLFTGLTVVAGFLLSSEPGYSYENFKFHQWTAVSVFWLASVWYWIDQKENFYTLKLLPVTSSLLIVITGHLGASITHGEDFLLEPLNSPAKQVQVSLEEAEAFNHIIKPILEQKCISCHKASKQKGELRLDEAKYIMAGGKTGLSIDLKNPKESLLLKRIHLPLEDDEHMPPKGKVQLNDQEKQLLETWILASSPMDKKVVDFNTKEQFFTLAKNWVESRQTIHYDFEAAKPKIIKSLNDEYRLIEPISPQSPALAVRFFGKNQFNSDRLQELEKIGEKIVYLNLSHLDLNDEDLKVIGGFKNLENLNLNFTGLDGTSLDHLANLPNLQKLSISGNPLKAETLNRLKKIHSLQVLYIWNTKISDSEIDHFLSLNQKITIERGYKDDAGPIALNAPIIEFDNPIFKQSKKISLKHPIGSVRIHYTLDGTKPDSLHSPIYQEPILLHESSTIQARAFAPGWIGSPINQAVVFKSGIIPDEIELSYDPDEKYKGKGAQTLFDLEKGDEDFASGKWLGFQKQPLEAILEFTQVKTINNIALSLLTDEGSHIFPPSQIEIAQKNPDGNWEIIYTEKPEQPKENLGKQMLLKTLGLEKAMQTEAVKIRVIPLAALPSWHPSKGSKAWVFIDEILIN</sequence>
<dbReference type="PANTHER" id="PTHR35889">
    <property type="entry name" value="CYCLOINULO-OLIGOSACCHARIDE FRUCTANOTRANSFERASE-RELATED"/>
    <property type="match status" value="1"/>
</dbReference>
<proteinExistence type="predicted"/>